<dbReference type="OrthoDB" id="3946610at2759"/>
<dbReference type="Proteomes" id="UP000812966">
    <property type="component" value="Unassembled WGS sequence"/>
</dbReference>
<feature type="compositionally biased region" description="Basic residues" evidence="1">
    <location>
        <begin position="87"/>
        <end position="104"/>
    </location>
</feature>
<keyword evidence="3" id="KW-1185">Reference proteome</keyword>
<organism evidence="2 3">
    <name type="scientific">Filobasidium floriforme</name>
    <dbReference type="NCBI Taxonomy" id="5210"/>
    <lineage>
        <taxon>Eukaryota</taxon>
        <taxon>Fungi</taxon>
        <taxon>Dikarya</taxon>
        <taxon>Basidiomycota</taxon>
        <taxon>Agaricomycotina</taxon>
        <taxon>Tremellomycetes</taxon>
        <taxon>Filobasidiales</taxon>
        <taxon>Filobasidiaceae</taxon>
        <taxon>Filobasidium</taxon>
    </lineage>
</organism>
<feature type="region of interest" description="Disordered" evidence="1">
    <location>
        <begin position="1"/>
        <end position="25"/>
    </location>
</feature>
<protein>
    <submittedName>
        <fullName evidence="2">Uncharacterized protein</fullName>
    </submittedName>
</protein>
<accession>A0A8K0JEN6</accession>
<evidence type="ECO:0000256" key="1">
    <source>
        <dbReference type="SAM" id="MobiDB-lite"/>
    </source>
</evidence>
<evidence type="ECO:0000313" key="2">
    <source>
        <dbReference type="EMBL" id="KAG7527564.1"/>
    </source>
</evidence>
<comment type="caution">
    <text evidence="2">The sequence shown here is derived from an EMBL/GenBank/DDBJ whole genome shotgun (WGS) entry which is preliminary data.</text>
</comment>
<evidence type="ECO:0000313" key="3">
    <source>
        <dbReference type="Proteomes" id="UP000812966"/>
    </source>
</evidence>
<gene>
    <name evidence="2" type="ORF">FFLO_06816</name>
</gene>
<proteinExistence type="predicted"/>
<sequence length="113" mass="12984">MTSTRKHPLKGSVGHIVHHKQMRAGWTTSTPTSLAEFRPNQVNIVLELWTVNIMESDYQDRHISEFLDFVKKHWKTTPKTTESNAIKGKRKHPSPTKVPRKKKVIVIDDSDGD</sequence>
<dbReference type="AlphaFoldDB" id="A0A8K0JEN6"/>
<dbReference type="EMBL" id="JABELV010000265">
    <property type="protein sequence ID" value="KAG7527564.1"/>
    <property type="molecule type" value="Genomic_DNA"/>
</dbReference>
<feature type="region of interest" description="Disordered" evidence="1">
    <location>
        <begin position="77"/>
        <end position="113"/>
    </location>
</feature>
<name>A0A8K0JEN6_9TREE</name>
<reference evidence="2" key="1">
    <citation type="submission" date="2020-04" db="EMBL/GenBank/DDBJ databases">
        <title>Analysis of mating type loci in Filobasidium floriforme.</title>
        <authorList>
            <person name="Nowrousian M."/>
        </authorList>
    </citation>
    <scope>NUCLEOTIDE SEQUENCE</scope>
    <source>
        <strain evidence="2">CBS 6242</strain>
    </source>
</reference>